<dbReference type="Gene3D" id="3.90.550.10">
    <property type="entry name" value="Spore Coat Polysaccharide Biosynthesis Protein SpsA, Chain A"/>
    <property type="match status" value="1"/>
</dbReference>
<proteinExistence type="predicted"/>
<organism evidence="2 3">
    <name type="scientific">Spirosoma validum</name>
    <dbReference type="NCBI Taxonomy" id="2771355"/>
    <lineage>
        <taxon>Bacteria</taxon>
        <taxon>Pseudomonadati</taxon>
        <taxon>Bacteroidota</taxon>
        <taxon>Cytophagia</taxon>
        <taxon>Cytophagales</taxon>
        <taxon>Cytophagaceae</taxon>
        <taxon>Spirosoma</taxon>
    </lineage>
</organism>
<evidence type="ECO:0000259" key="1">
    <source>
        <dbReference type="Pfam" id="PF00535"/>
    </source>
</evidence>
<feature type="domain" description="Glycosyltransferase 2-like" evidence="1">
    <location>
        <begin position="3"/>
        <end position="123"/>
    </location>
</feature>
<dbReference type="SUPFAM" id="SSF53448">
    <property type="entry name" value="Nucleotide-diphospho-sugar transferases"/>
    <property type="match status" value="1"/>
</dbReference>
<dbReference type="PANTHER" id="PTHR43685:SF11">
    <property type="entry name" value="GLYCOSYLTRANSFERASE TAGX-RELATED"/>
    <property type="match status" value="1"/>
</dbReference>
<dbReference type="Pfam" id="PF00535">
    <property type="entry name" value="Glycos_transf_2"/>
    <property type="match status" value="1"/>
</dbReference>
<evidence type="ECO:0000313" key="2">
    <source>
        <dbReference type="EMBL" id="MBD2752579.1"/>
    </source>
</evidence>
<sequence>MFSVIIPLHNKERYIEKAVRSVLEQTFREFELIVIDDGSTDKSRQRLDSISDPRLRVISQPNTGVSIARNRGVDLANYSLIAFLDADDWWHPDFLKELDTLVADYPDAVLYGSNYYYVKHGQNRLEYKGLEPDFTVGYIDYVAIYAASFCVPINCSFVVVRESAFNAVKGFKPSLRMGEDFDLWIRLALLGKVAYVNKPLAYSNQDVDVTQRAIGGSKLYPPQAHVTFNLSFLKPAEEKSPALKKLTDGLRVRSLLPYYLSGQYREPVKKVLKEVNFAHQPVLYRLLYRLPSQLINLYFRAQRVGAAAKQAIADFRRKRLALVR</sequence>
<dbReference type="InterPro" id="IPR050834">
    <property type="entry name" value="Glycosyltransf_2"/>
</dbReference>
<dbReference type="InterPro" id="IPR001173">
    <property type="entry name" value="Glyco_trans_2-like"/>
</dbReference>
<name>A0A927AZE4_9BACT</name>
<dbReference type="AlphaFoldDB" id="A0A927AZE4"/>
<evidence type="ECO:0000313" key="3">
    <source>
        <dbReference type="Proteomes" id="UP000653797"/>
    </source>
</evidence>
<dbReference type="InterPro" id="IPR029044">
    <property type="entry name" value="Nucleotide-diphossugar_trans"/>
</dbReference>
<dbReference type="EMBL" id="JACXAA010000002">
    <property type="protein sequence ID" value="MBD2752579.1"/>
    <property type="molecule type" value="Genomic_DNA"/>
</dbReference>
<gene>
    <name evidence="2" type="ORF">IC230_06750</name>
</gene>
<protein>
    <submittedName>
        <fullName evidence="2">Glycosyltransferase</fullName>
    </submittedName>
</protein>
<reference evidence="2" key="1">
    <citation type="submission" date="2020-09" db="EMBL/GenBank/DDBJ databases">
        <authorList>
            <person name="Kim M.K."/>
        </authorList>
    </citation>
    <scope>NUCLEOTIDE SEQUENCE</scope>
    <source>
        <strain evidence="2">BT704</strain>
    </source>
</reference>
<keyword evidence="3" id="KW-1185">Reference proteome</keyword>
<dbReference type="RefSeq" id="WP_191038211.1">
    <property type="nucleotide sequence ID" value="NZ_JACXAA010000002.1"/>
</dbReference>
<comment type="caution">
    <text evidence="2">The sequence shown here is derived from an EMBL/GenBank/DDBJ whole genome shotgun (WGS) entry which is preliminary data.</text>
</comment>
<dbReference type="PANTHER" id="PTHR43685">
    <property type="entry name" value="GLYCOSYLTRANSFERASE"/>
    <property type="match status" value="1"/>
</dbReference>
<accession>A0A927AZE4</accession>
<dbReference type="Proteomes" id="UP000653797">
    <property type="component" value="Unassembled WGS sequence"/>
</dbReference>